<keyword evidence="1" id="KW-0472">Membrane</keyword>
<feature type="transmembrane region" description="Helical" evidence="1">
    <location>
        <begin position="85"/>
        <end position="103"/>
    </location>
</feature>
<dbReference type="GeneID" id="79841832"/>
<feature type="transmembrane region" description="Helical" evidence="1">
    <location>
        <begin position="58"/>
        <end position="78"/>
    </location>
</feature>
<sequence>MFERIKKILIVLLWFVQFALCLAIKYLEKLSRVKAGVNHHLYFKKEEYMQMFFTDEKIRIMFICALVLLAIALLLMMVAKNKKNIWMGLGTINQCLWSSVFIYDLIAKSALESIVYPYAMFVLSINIVIAVVMILLGASLQTKVKIQENINNK</sequence>
<keyword evidence="1" id="KW-1133">Transmembrane helix</keyword>
<reference evidence="2 3" key="1">
    <citation type="submission" date="2018-06" db="EMBL/GenBank/DDBJ databases">
        <authorList>
            <consortium name="Pathogen Informatics"/>
            <person name="Doyle S."/>
        </authorList>
    </citation>
    <scope>NUCLEOTIDE SEQUENCE [LARGE SCALE GENOMIC DNA]</scope>
    <source>
        <strain evidence="2 3">NCTC11460</strain>
    </source>
</reference>
<dbReference type="AlphaFoldDB" id="A0A379CE16"/>
<name>A0A379CE16_9FIRM</name>
<evidence type="ECO:0000256" key="1">
    <source>
        <dbReference type="SAM" id="Phobius"/>
    </source>
</evidence>
<protein>
    <submittedName>
        <fullName evidence="2">Uncharacterized protein</fullName>
    </submittedName>
</protein>
<organism evidence="2 3">
    <name type="scientific">Peptostreptococcus anaerobius</name>
    <dbReference type="NCBI Taxonomy" id="1261"/>
    <lineage>
        <taxon>Bacteria</taxon>
        <taxon>Bacillati</taxon>
        <taxon>Bacillota</taxon>
        <taxon>Clostridia</taxon>
        <taxon>Peptostreptococcales</taxon>
        <taxon>Peptostreptococcaceae</taxon>
        <taxon>Peptostreptococcus</taxon>
    </lineage>
</organism>
<proteinExistence type="predicted"/>
<dbReference type="EMBL" id="UGTB01000004">
    <property type="protein sequence ID" value="SUB60561.1"/>
    <property type="molecule type" value="Genomic_DNA"/>
</dbReference>
<dbReference type="RefSeq" id="WP_002842543.1">
    <property type="nucleotide sequence ID" value="NZ_CAMPYD010000008.1"/>
</dbReference>
<feature type="transmembrane region" description="Helical" evidence="1">
    <location>
        <begin position="115"/>
        <end position="136"/>
    </location>
</feature>
<gene>
    <name evidence="2" type="ORF">NCTC11460_00466</name>
</gene>
<evidence type="ECO:0000313" key="3">
    <source>
        <dbReference type="Proteomes" id="UP000255101"/>
    </source>
</evidence>
<dbReference type="Proteomes" id="UP000255101">
    <property type="component" value="Unassembled WGS sequence"/>
</dbReference>
<evidence type="ECO:0000313" key="2">
    <source>
        <dbReference type="EMBL" id="SUB60561.1"/>
    </source>
</evidence>
<keyword evidence="1" id="KW-0812">Transmembrane</keyword>
<accession>A0A379CE16</accession>